<organism evidence="1 2">
    <name type="scientific">Aquirufa nivalisilvae</name>
    <dbReference type="NCBI Taxonomy" id="2516557"/>
    <lineage>
        <taxon>Bacteria</taxon>
        <taxon>Pseudomonadati</taxon>
        <taxon>Bacteroidota</taxon>
        <taxon>Cytophagia</taxon>
        <taxon>Cytophagales</taxon>
        <taxon>Flectobacillaceae</taxon>
        <taxon>Aquirufa</taxon>
    </lineage>
</organism>
<name>A0A2S2DXK8_9BACT</name>
<dbReference type="OrthoDB" id="645813at2"/>
<dbReference type="RefSeq" id="WP_109324036.1">
    <property type="nucleotide sequence ID" value="NZ_CP029346.1"/>
</dbReference>
<dbReference type="SUPFAM" id="SSF52833">
    <property type="entry name" value="Thioredoxin-like"/>
    <property type="match status" value="1"/>
</dbReference>
<keyword evidence="2" id="KW-1185">Reference proteome</keyword>
<sequence length="337" mass="38674">MRLSFLILFSFLSFLQPSKAQKIDQNKSFRPFIALDEIFKKAEKENKPIFFEAFLPTCSHCIAYDKTLSLPAIKTYLDKNYHAYQLDLSKRENNAFLRSRKIFIPSTPSFIVFSPKGKVWNIEPVGEATNSVAGIIKLLDAAKNPQQNQAQLLERYSAGERNKENMISAAYFTRLSLDTLKNVALVNDLVQLIKPEEFEGETSFLLIQKVMMDDNNALFQHFITHIKNYESKFDSLEVKQTAENTIMTSLYSGRARSYSPERLQRLKDGLQAIGLKPQQIAARFIYLEVLIDLDKKLVDQAVTRVKNYYGGKAIPEKEKEFWCKLLKKSGSNECLLP</sequence>
<dbReference type="KEGG" id="psez:HME7025_02239"/>
<dbReference type="EMBL" id="CP029346">
    <property type="protein sequence ID" value="AWL10086.1"/>
    <property type="molecule type" value="Genomic_DNA"/>
</dbReference>
<gene>
    <name evidence="1" type="ORF">HME7025_02239</name>
</gene>
<evidence type="ECO:0000313" key="1">
    <source>
        <dbReference type="EMBL" id="AWL10086.1"/>
    </source>
</evidence>
<dbReference type="Proteomes" id="UP000245468">
    <property type="component" value="Chromosome"/>
</dbReference>
<proteinExistence type="predicted"/>
<reference evidence="2" key="1">
    <citation type="submission" date="2018-05" db="EMBL/GenBank/DDBJ databases">
        <title>Pseudarcicella sp. HME7025 Genome sequencing and assembly.</title>
        <authorList>
            <person name="Kim H."/>
            <person name="Kang H."/>
            <person name="Joh K."/>
        </authorList>
    </citation>
    <scope>NUCLEOTIDE SEQUENCE [LARGE SCALE GENOMIC DNA]</scope>
    <source>
        <strain evidence="2">HME7025</strain>
    </source>
</reference>
<dbReference type="AlphaFoldDB" id="A0A2S2DXK8"/>
<accession>A0A2S2DXK8</accession>
<evidence type="ECO:0008006" key="3">
    <source>
        <dbReference type="Google" id="ProtNLM"/>
    </source>
</evidence>
<dbReference type="InterPro" id="IPR036249">
    <property type="entry name" value="Thioredoxin-like_sf"/>
</dbReference>
<protein>
    <recommendedName>
        <fullName evidence="3">DUF255 domain-containing protein</fullName>
    </recommendedName>
</protein>
<dbReference type="Gene3D" id="3.40.30.10">
    <property type="entry name" value="Glutaredoxin"/>
    <property type="match status" value="1"/>
</dbReference>
<evidence type="ECO:0000313" key="2">
    <source>
        <dbReference type="Proteomes" id="UP000245468"/>
    </source>
</evidence>